<dbReference type="InterPro" id="IPR000086">
    <property type="entry name" value="NUDIX_hydrolase_dom"/>
</dbReference>
<feature type="domain" description="Nudix hydrolase" evidence="2">
    <location>
        <begin position="29"/>
        <end position="196"/>
    </location>
</feature>
<dbReference type="CDD" id="cd03426">
    <property type="entry name" value="NUDIX_CoAse_Nudt7"/>
    <property type="match status" value="1"/>
</dbReference>
<evidence type="ECO:0000256" key="1">
    <source>
        <dbReference type="SAM" id="Phobius"/>
    </source>
</evidence>
<evidence type="ECO:0000259" key="2">
    <source>
        <dbReference type="PROSITE" id="PS51462"/>
    </source>
</evidence>
<evidence type="ECO:0000313" key="3">
    <source>
        <dbReference type="EMBL" id="EEB08297.1"/>
    </source>
</evidence>
<dbReference type="Proteomes" id="UP000001744">
    <property type="component" value="Unassembled WGS sequence"/>
</dbReference>
<organism evidence="3 4">
    <name type="scientific">Schizosaccharomyces japonicus (strain yFS275 / FY16936)</name>
    <name type="common">Fission yeast</name>
    <dbReference type="NCBI Taxonomy" id="402676"/>
    <lineage>
        <taxon>Eukaryota</taxon>
        <taxon>Fungi</taxon>
        <taxon>Dikarya</taxon>
        <taxon>Ascomycota</taxon>
        <taxon>Taphrinomycotina</taxon>
        <taxon>Schizosaccharomycetes</taxon>
        <taxon>Schizosaccharomycetales</taxon>
        <taxon>Schizosaccharomycetaceae</taxon>
        <taxon>Schizosaccharomyces</taxon>
    </lineage>
</organism>
<dbReference type="Pfam" id="PF00293">
    <property type="entry name" value="NUDIX"/>
    <property type="match status" value="1"/>
</dbReference>
<proteinExistence type="predicted"/>
<dbReference type="InterPro" id="IPR015797">
    <property type="entry name" value="NUDIX_hydrolase-like_dom_sf"/>
</dbReference>
<keyword evidence="4" id="KW-1185">Reference proteome</keyword>
<dbReference type="PANTHER" id="PTHR12992">
    <property type="entry name" value="NUDIX HYDROLASE"/>
    <property type="match status" value="1"/>
</dbReference>
<keyword evidence="1" id="KW-0812">Transmembrane</keyword>
<keyword evidence="1" id="KW-1133">Transmembrane helix</keyword>
<keyword evidence="3" id="KW-0378">Hydrolase</keyword>
<dbReference type="eggNOG" id="KOG3069">
    <property type="taxonomic scope" value="Eukaryota"/>
</dbReference>
<gene>
    <name evidence="3" type="ORF">SJAG_03443</name>
</gene>
<dbReference type="GeneID" id="7051641"/>
<dbReference type="RefSeq" id="XP_002174590.1">
    <property type="nucleotide sequence ID" value="XM_002174554.2"/>
</dbReference>
<dbReference type="AlphaFoldDB" id="B6K490"/>
<reference evidence="3 4" key="1">
    <citation type="journal article" date="2011" name="Science">
        <title>Comparative functional genomics of the fission yeasts.</title>
        <authorList>
            <person name="Rhind N."/>
            <person name="Chen Z."/>
            <person name="Yassour M."/>
            <person name="Thompson D.A."/>
            <person name="Haas B.J."/>
            <person name="Habib N."/>
            <person name="Wapinski I."/>
            <person name="Roy S."/>
            <person name="Lin M.F."/>
            <person name="Heiman D.I."/>
            <person name="Young S.K."/>
            <person name="Furuya K."/>
            <person name="Guo Y."/>
            <person name="Pidoux A."/>
            <person name="Chen H.M."/>
            <person name="Robbertse B."/>
            <person name="Goldberg J.M."/>
            <person name="Aoki K."/>
            <person name="Bayne E.H."/>
            <person name="Berlin A.M."/>
            <person name="Desjardins C.A."/>
            <person name="Dobbs E."/>
            <person name="Dukaj L."/>
            <person name="Fan L."/>
            <person name="FitzGerald M.G."/>
            <person name="French C."/>
            <person name="Gujja S."/>
            <person name="Hansen K."/>
            <person name="Keifenheim D."/>
            <person name="Levin J.Z."/>
            <person name="Mosher R.A."/>
            <person name="Mueller C.A."/>
            <person name="Pfiffner J."/>
            <person name="Priest M."/>
            <person name="Russ C."/>
            <person name="Smialowska A."/>
            <person name="Swoboda P."/>
            <person name="Sykes S.M."/>
            <person name="Vaughn M."/>
            <person name="Vengrova S."/>
            <person name="Yoder R."/>
            <person name="Zeng Q."/>
            <person name="Allshire R."/>
            <person name="Baulcombe D."/>
            <person name="Birren B.W."/>
            <person name="Brown W."/>
            <person name="Ekwall K."/>
            <person name="Kellis M."/>
            <person name="Leatherwood J."/>
            <person name="Levin H."/>
            <person name="Margalit H."/>
            <person name="Martienssen R."/>
            <person name="Nieduszynski C.A."/>
            <person name="Spatafora J.W."/>
            <person name="Friedman N."/>
            <person name="Dalgaard J.Z."/>
            <person name="Baumann P."/>
            <person name="Niki H."/>
            <person name="Regev A."/>
            <person name="Nusbaum C."/>
        </authorList>
    </citation>
    <scope>NUCLEOTIDE SEQUENCE [LARGE SCALE GENOMIC DNA]</scope>
    <source>
        <strain evidence="4">yFS275 / FY16936</strain>
    </source>
</reference>
<evidence type="ECO:0000313" key="4">
    <source>
        <dbReference type="Proteomes" id="UP000001744"/>
    </source>
</evidence>
<dbReference type="HOGENOM" id="CLU_845090_0_0_1"/>
<feature type="transmembrane region" description="Helical" evidence="1">
    <location>
        <begin position="302"/>
        <end position="326"/>
    </location>
</feature>
<name>B6K490_SCHJY</name>
<dbReference type="GO" id="GO:0010945">
    <property type="term" value="F:coenzyme A diphosphatase activity"/>
    <property type="evidence" value="ECO:0007669"/>
    <property type="project" value="InterPro"/>
</dbReference>
<dbReference type="OMA" id="LLWGITH"/>
<dbReference type="InterPro" id="IPR045121">
    <property type="entry name" value="CoAse"/>
</dbReference>
<dbReference type="VEuPathDB" id="FungiDB:SJAG_03443"/>
<dbReference type="STRING" id="402676.B6K490"/>
<sequence length="330" mass="37989">MDTGIDILTGIQILQQTPHNTIPATEARHLRRASIALLIAFDVPQDTMQKNWAYRLESSAVPRVLIIQRAVRIGDRWSGHLALPGGRREPEDESDIMTAYRETYEEVGIDIELEQGFYAGALDERIITTNWGSKNLMVLCPFVFILPRTPPIHIQESEVLAAKWVPLSHLVDPANQTFISADCSSALAAQTSRFLQPFFKLAVGKLQHPGIKIDLYNKIQPDTPSSNTPVLWGITHTLFVDLFMFFSPDCAKDCLIWQLPRFQQPDYRLLSLLASFIWYKRHQKHYPQGNWVYKSLRSYYKYLRACVILGLLFRLCLFSFFIYLVYLARH</sequence>
<dbReference type="PROSITE" id="PS51462">
    <property type="entry name" value="NUDIX"/>
    <property type="match status" value="1"/>
</dbReference>
<accession>B6K490</accession>
<dbReference type="EMBL" id="KE651167">
    <property type="protein sequence ID" value="EEB08297.1"/>
    <property type="molecule type" value="Genomic_DNA"/>
</dbReference>
<dbReference type="Gene3D" id="3.90.79.10">
    <property type="entry name" value="Nucleoside Triphosphate Pyrophosphohydrolase"/>
    <property type="match status" value="1"/>
</dbReference>
<dbReference type="SUPFAM" id="SSF55811">
    <property type="entry name" value="Nudix"/>
    <property type="match status" value="1"/>
</dbReference>
<protein>
    <submittedName>
        <fullName evidence="3">Nudix family hydrolase</fullName>
    </submittedName>
</protein>
<dbReference type="OrthoDB" id="77989at2759"/>
<dbReference type="JaponicusDB" id="SJAG_03443"/>
<keyword evidence="1" id="KW-0472">Membrane</keyword>
<dbReference type="PANTHER" id="PTHR12992:SF44">
    <property type="entry name" value="NUDIX HYDROLASE DOMAIN-CONTAINING PROTEIN"/>
    <property type="match status" value="1"/>
</dbReference>